<evidence type="ECO:0000256" key="4">
    <source>
        <dbReference type="ARBA" id="ARBA00023163"/>
    </source>
</evidence>
<evidence type="ECO:0000256" key="2">
    <source>
        <dbReference type="ARBA" id="ARBA00009788"/>
    </source>
</evidence>
<comment type="similarity">
    <text evidence="2">Belongs to the TAF11 family.</text>
</comment>
<dbReference type="RefSeq" id="XP_025353841.1">
    <property type="nucleotide sequence ID" value="XM_025499071.1"/>
</dbReference>
<evidence type="ECO:0000259" key="7">
    <source>
        <dbReference type="Pfam" id="PF04719"/>
    </source>
</evidence>
<dbReference type="GeneID" id="37020852"/>
<reference evidence="8 9" key="1">
    <citation type="journal article" date="2018" name="Mol. Biol. Evol.">
        <title>Broad Genomic Sampling Reveals a Smut Pathogenic Ancestry of the Fungal Clade Ustilaginomycotina.</title>
        <authorList>
            <person name="Kijpornyongpan T."/>
            <person name="Mondo S.J."/>
            <person name="Barry K."/>
            <person name="Sandor L."/>
            <person name="Lee J."/>
            <person name="Lipzen A."/>
            <person name="Pangilinan J."/>
            <person name="LaButti K."/>
            <person name="Hainaut M."/>
            <person name="Henrissat B."/>
            <person name="Grigoriev I.V."/>
            <person name="Spatafora J.W."/>
            <person name="Aime M.C."/>
        </authorList>
    </citation>
    <scope>NUCLEOTIDE SEQUENCE [LARGE SCALE GENOMIC DNA]</scope>
    <source>
        <strain evidence="8 9">MCA 3882</strain>
    </source>
</reference>
<keyword evidence="5" id="KW-0539">Nucleus</keyword>
<dbReference type="GO" id="GO:0046982">
    <property type="term" value="F:protein heterodimerization activity"/>
    <property type="evidence" value="ECO:0007669"/>
    <property type="project" value="InterPro"/>
</dbReference>
<feature type="compositionally biased region" description="Polar residues" evidence="6">
    <location>
        <begin position="116"/>
        <end position="127"/>
    </location>
</feature>
<feature type="compositionally biased region" description="Polar residues" evidence="6">
    <location>
        <begin position="505"/>
        <end position="520"/>
    </location>
</feature>
<gene>
    <name evidence="8" type="ORF">FA14DRAFT_161341</name>
</gene>
<feature type="compositionally biased region" description="Low complexity" evidence="6">
    <location>
        <begin position="349"/>
        <end position="366"/>
    </location>
</feature>
<dbReference type="Pfam" id="PF04719">
    <property type="entry name" value="TAFII28"/>
    <property type="match status" value="1"/>
</dbReference>
<evidence type="ECO:0000313" key="8">
    <source>
        <dbReference type="EMBL" id="PWN33539.1"/>
    </source>
</evidence>
<name>A0A316V7E8_9BASI</name>
<keyword evidence="4" id="KW-0804">Transcription</keyword>
<organism evidence="8 9">
    <name type="scientific">Meira miltonrushii</name>
    <dbReference type="NCBI Taxonomy" id="1280837"/>
    <lineage>
        <taxon>Eukaryota</taxon>
        <taxon>Fungi</taxon>
        <taxon>Dikarya</taxon>
        <taxon>Basidiomycota</taxon>
        <taxon>Ustilaginomycotina</taxon>
        <taxon>Exobasidiomycetes</taxon>
        <taxon>Exobasidiales</taxon>
        <taxon>Brachybasidiaceae</taxon>
        <taxon>Meira</taxon>
    </lineage>
</organism>
<feature type="region of interest" description="Disordered" evidence="6">
    <location>
        <begin position="1"/>
        <end position="67"/>
    </location>
</feature>
<dbReference type="SUPFAM" id="SSF47113">
    <property type="entry name" value="Histone-fold"/>
    <property type="match status" value="1"/>
</dbReference>
<dbReference type="GO" id="GO:0051123">
    <property type="term" value="P:RNA polymerase II preinitiation complex assembly"/>
    <property type="evidence" value="ECO:0007669"/>
    <property type="project" value="InterPro"/>
</dbReference>
<dbReference type="AlphaFoldDB" id="A0A316V7E8"/>
<feature type="compositionally biased region" description="Gly residues" evidence="6">
    <location>
        <begin position="267"/>
        <end position="282"/>
    </location>
</feature>
<dbReference type="EMBL" id="KZ819604">
    <property type="protein sequence ID" value="PWN33539.1"/>
    <property type="molecule type" value="Genomic_DNA"/>
</dbReference>
<protein>
    <recommendedName>
        <fullName evidence="7">TAFII28-like protein domain-containing protein</fullName>
    </recommendedName>
</protein>
<dbReference type="PANTHER" id="PTHR13218">
    <property type="entry name" value="TRANSCRIPTION INITIATION FACTOR TFIID SUBUNIT 11-RELATED"/>
    <property type="match status" value="1"/>
</dbReference>
<comment type="subcellular location">
    <subcellularLocation>
        <location evidence="1">Nucleus</location>
    </subcellularLocation>
</comment>
<evidence type="ECO:0000313" key="9">
    <source>
        <dbReference type="Proteomes" id="UP000245771"/>
    </source>
</evidence>
<dbReference type="Gene3D" id="1.10.20.10">
    <property type="entry name" value="Histone, subunit A"/>
    <property type="match status" value="1"/>
</dbReference>
<feature type="compositionally biased region" description="Polar residues" evidence="6">
    <location>
        <begin position="178"/>
        <end position="190"/>
    </location>
</feature>
<dbReference type="InterPro" id="IPR045127">
    <property type="entry name" value="TAF11-like"/>
</dbReference>
<dbReference type="STRING" id="1280837.A0A316V7E8"/>
<dbReference type="InterPro" id="IPR006809">
    <property type="entry name" value="TAFII28_dom"/>
</dbReference>
<feature type="compositionally biased region" description="Acidic residues" evidence="6">
    <location>
        <begin position="387"/>
        <end position="410"/>
    </location>
</feature>
<keyword evidence="9" id="KW-1185">Reference proteome</keyword>
<proteinExistence type="inferred from homology"/>
<dbReference type="InterPro" id="IPR009072">
    <property type="entry name" value="Histone-fold"/>
</dbReference>
<dbReference type="OrthoDB" id="28335at2759"/>
<feature type="region of interest" description="Disordered" evidence="6">
    <location>
        <begin position="537"/>
        <end position="564"/>
    </location>
</feature>
<feature type="domain" description="TAFII28-like protein" evidence="7">
    <location>
        <begin position="437"/>
        <end position="532"/>
    </location>
</feature>
<evidence type="ECO:0000256" key="3">
    <source>
        <dbReference type="ARBA" id="ARBA00023015"/>
    </source>
</evidence>
<dbReference type="CDD" id="cd08048">
    <property type="entry name" value="HFD_TAF11"/>
    <property type="match status" value="1"/>
</dbReference>
<dbReference type="GO" id="GO:0005669">
    <property type="term" value="C:transcription factor TFIID complex"/>
    <property type="evidence" value="ECO:0007669"/>
    <property type="project" value="InterPro"/>
</dbReference>
<evidence type="ECO:0000256" key="1">
    <source>
        <dbReference type="ARBA" id="ARBA00004123"/>
    </source>
</evidence>
<dbReference type="GO" id="GO:0016251">
    <property type="term" value="F:RNA polymerase II general transcription initiation factor activity"/>
    <property type="evidence" value="ECO:0007669"/>
    <property type="project" value="TreeGrafter"/>
</dbReference>
<sequence length="564" mass="60182">MSGSDQSSMPSQDQQQQQYYGQQQDGSQPQMGFMPNYSSNPMSFGSIPSTSQQQQQPPASNTSDISAFSAIHTPIDFGDMGGGMAIQQNMMNNSNYLAPPSQQQQQQRHNPALDFSGQSSGFQSPMYMTTPAVTDGSAGVSGTSTPLAGVGENATKQNTSKGSGKPRAPKKPKLKATEGSNTQEQDQQPGNAIDESSTDSKAPKKQTKKPKDPNEQPKQTKPRKRKSIGPEGAENASSPAVGTPQSATGENESMNGTDGRPANSSRGRGGTGRGRGGRGRGGLSAAHSRRTSQADGLSGISGDISMQDDEFSRAGSLAPGTGESTPTKRGAKAGRGVGRGRGGGRRRGTATSRGSRATSGRATASVVPGQENGTVAPDDGIMGDRIEGDEDGEEGAAEIDEEEDEDDEEGFDLGLEEDEMDLQEAIQKKRAINMGPLMKAMTEEQQDRYAAFRRHFLDKRFVKRLLQHLTRQTVTPQIVTLIAGVGKVFVGQIVEKAREVRQERLTASANGTSQPNQRQSLRPDHLTEALRRYREEREVPGRFAPGTPNPGAGVSANGKRRRMF</sequence>
<evidence type="ECO:0000256" key="6">
    <source>
        <dbReference type="SAM" id="MobiDB-lite"/>
    </source>
</evidence>
<feature type="region of interest" description="Disordered" evidence="6">
    <location>
        <begin position="91"/>
        <end position="410"/>
    </location>
</feature>
<feature type="compositionally biased region" description="Low complexity" evidence="6">
    <location>
        <begin position="1"/>
        <end position="31"/>
    </location>
</feature>
<dbReference type="Proteomes" id="UP000245771">
    <property type="component" value="Unassembled WGS sequence"/>
</dbReference>
<feature type="region of interest" description="Disordered" evidence="6">
    <location>
        <begin position="505"/>
        <end position="525"/>
    </location>
</feature>
<dbReference type="InParanoid" id="A0A316V7E8"/>
<keyword evidence="3" id="KW-0805">Transcription regulation</keyword>
<feature type="compositionally biased region" description="Polar residues" evidence="6">
    <location>
        <begin position="235"/>
        <end position="256"/>
    </location>
</feature>
<accession>A0A316V7E8</accession>
<evidence type="ECO:0000256" key="5">
    <source>
        <dbReference type="ARBA" id="ARBA00023242"/>
    </source>
</evidence>
<feature type="compositionally biased region" description="Low complexity" evidence="6">
    <location>
        <begin position="46"/>
        <end position="63"/>
    </location>
</feature>
<dbReference type="PANTHER" id="PTHR13218:SF8">
    <property type="entry name" value="TRANSCRIPTION INITIATION FACTOR TFIID SUBUNIT 11"/>
    <property type="match status" value="1"/>
</dbReference>